<keyword evidence="8" id="KW-1185">Reference proteome</keyword>
<keyword evidence="2" id="KW-0677">Repeat</keyword>
<dbReference type="InterPro" id="IPR001464">
    <property type="entry name" value="Annexin"/>
</dbReference>
<dbReference type="GO" id="GO:0001786">
    <property type="term" value="F:phosphatidylserine binding"/>
    <property type="evidence" value="ECO:0007669"/>
    <property type="project" value="TreeGrafter"/>
</dbReference>
<sequence>MTSITVPEDELPIPGLLAYDLGQLLNYPSNQNQSGQPGDPFLPYGVIPPQRPGPAVGFNAPPPMNYPANSFGAPYPPQTAAGFPSFQQPYPSPNLPYPGGNNSNLPYPGGNNSPYPGGNNSNLPYPGGNNSPYPGGNNSPYPGGNNYCDPAMGAPYPGHTASPPGNPPQPPLSNCPPYPQPSSSLPSVHSVAGAYPKLSESSSNISHHFPSHTSSSHAVHSHVQESVQVSHHSSLSAAPSKVGQHPVPKQPVKPSPTIVPAPNFDSRTDAEVLRKAMKGLGTDEKAIIQVLAHRTNMQRLEITTQYKTLYGKDLIKDLKSELRGRFEELVLAAMTPLPQFYAKELHDALSGIGTDEACLVEILASASNHYIQVIRSTYQAMFGKPLEEELKGDTSGHFRRLLVSLCQGHRDENPNVNEAAVTQDAQALLKAGKCESRFGTDESTFNAVLASRSYHHLQRVMAEYERLSGHSLEKAIKKEFSGDIMEGLLAIVKSAANRPRFFAERLHNSMAGMGTKDRTLIRIIVTRSEVDLADIKAEFHRTYGKSLQDFISVRESIPL</sequence>
<dbReference type="SUPFAM" id="SSF47874">
    <property type="entry name" value="Annexin"/>
    <property type="match status" value="1"/>
</dbReference>
<dbReference type="FunFam" id="1.10.220.10:FF:000002">
    <property type="entry name" value="Annexin"/>
    <property type="match status" value="1"/>
</dbReference>
<reference evidence="7" key="1">
    <citation type="submission" date="2013-04" db="EMBL/GenBank/DDBJ databases">
        <authorList>
            <person name="Qu J."/>
            <person name="Murali S.C."/>
            <person name="Bandaranaike D."/>
            <person name="Bellair M."/>
            <person name="Blankenburg K."/>
            <person name="Chao H."/>
            <person name="Dinh H."/>
            <person name="Doddapaneni H."/>
            <person name="Downs B."/>
            <person name="Dugan-Rocha S."/>
            <person name="Elkadiri S."/>
            <person name="Gnanaolivu R.D."/>
            <person name="Hernandez B."/>
            <person name="Javaid M."/>
            <person name="Jayaseelan J.C."/>
            <person name="Lee S."/>
            <person name="Li M."/>
            <person name="Ming W."/>
            <person name="Munidasa M."/>
            <person name="Muniz J."/>
            <person name="Nguyen L."/>
            <person name="Ongeri F."/>
            <person name="Osuji N."/>
            <person name="Pu L.-L."/>
            <person name="Puazo M."/>
            <person name="Qu C."/>
            <person name="Quiroz J."/>
            <person name="Raj R."/>
            <person name="Weissenberger G."/>
            <person name="Xin Y."/>
            <person name="Zou X."/>
            <person name="Han Y."/>
            <person name="Richards S."/>
            <person name="Worley K."/>
            <person name="Muzny D."/>
            <person name="Gibbs R."/>
        </authorList>
    </citation>
    <scope>NUCLEOTIDE SEQUENCE</scope>
    <source>
        <strain evidence="7">Sampled in the wild</strain>
    </source>
</reference>
<dbReference type="InterPro" id="IPR018502">
    <property type="entry name" value="Annexin_repeat"/>
</dbReference>
<evidence type="ECO:0000256" key="6">
    <source>
        <dbReference type="SAM" id="MobiDB-lite"/>
    </source>
</evidence>
<dbReference type="GO" id="GO:0005634">
    <property type="term" value="C:nucleus"/>
    <property type="evidence" value="ECO:0007669"/>
    <property type="project" value="TreeGrafter"/>
</dbReference>
<keyword evidence="5" id="KW-0111">Calcium/phospholipid-binding</keyword>
<evidence type="ECO:0008006" key="9">
    <source>
        <dbReference type="Google" id="ProtNLM"/>
    </source>
</evidence>
<dbReference type="GO" id="GO:0005886">
    <property type="term" value="C:plasma membrane"/>
    <property type="evidence" value="ECO:0007669"/>
    <property type="project" value="TreeGrafter"/>
</dbReference>
<dbReference type="GO" id="GO:0005509">
    <property type="term" value="F:calcium ion binding"/>
    <property type="evidence" value="ECO:0007669"/>
    <property type="project" value="InterPro"/>
</dbReference>
<feature type="compositionally biased region" description="Pro residues" evidence="6">
    <location>
        <begin position="164"/>
        <end position="180"/>
    </location>
</feature>
<dbReference type="EMBL" id="KZ308762">
    <property type="protein sequence ID" value="KAG8233999.1"/>
    <property type="molecule type" value="Genomic_DNA"/>
</dbReference>
<dbReference type="PANTHER" id="PTHR10502">
    <property type="entry name" value="ANNEXIN"/>
    <property type="match status" value="1"/>
</dbReference>
<dbReference type="FunFam" id="1.10.220.10:FF:000004">
    <property type="entry name" value="Annexin"/>
    <property type="match status" value="1"/>
</dbReference>
<feature type="region of interest" description="Disordered" evidence="6">
    <location>
        <begin position="26"/>
        <end position="141"/>
    </location>
</feature>
<proteinExistence type="inferred from homology"/>
<dbReference type="FunFam" id="1.10.220.10:FF:000010">
    <property type="entry name" value="Annexin"/>
    <property type="match status" value="1"/>
</dbReference>
<dbReference type="PRINTS" id="PR00196">
    <property type="entry name" value="ANNEXIN"/>
</dbReference>
<feature type="compositionally biased region" description="Pro residues" evidence="6">
    <location>
        <begin position="248"/>
        <end position="259"/>
    </location>
</feature>
<dbReference type="Pfam" id="PF00191">
    <property type="entry name" value="Annexin"/>
    <property type="match status" value="4"/>
</dbReference>
<dbReference type="GO" id="GO:0005544">
    <property type="term" value="F:calcium-dependent phospholipid binding"/>
    <property type="evidence" value="ECO:0007669"/>
    <property type="project" value="UniProtKB-KW"/>
</dbReference>
<dbReference type="GO" id="GO:0012506">
    <property type="term" value="C:vesicle membrane"/>
    <property type="evidence" value="ECO:0007669"/>
    <property type="project" value="TreeGrafter"/>
</dbReference>
<evidence type="ECO:0000313" key="8">
    <source>
        <dbReference type="Proteomes" id="UP000792457"/>
    </source>
</evidence>
<dbReference type="PROSITE" id="PS51897">
    <property type="entry name" value="ANNEXIN_2"/>
    <property type="match status" value="4"/>
</dbReference>
<evidence type="ECO:0000256" key="1">
    <source>
        <dbReference type="ARBA" id="ARBA00007831"/>
    </source>
</evidence>
<feature type="compositionally biased region" description="Low complexity" evidence="6">
    <location>
        <begin position="206"/>
        <end position="218"/>
    </location>
</feature>
<dbReference type="Proteomes" id="UP000792457">
    <property type="component" value="Unassembled WGS sequence"/>
</dbReference>
<feature type="region of interest" description="Disordered" evidence="6">
    <location>
        <begin position="155"/>
        <end position="266"/>
    </location>
</feature>
<name>A0A8K0KGX3_LADFU</name>
<dbReference type="GO" id="GO:0005737">
    <property type="term" value="C:cytoplasm"/>
    <property type="evidence" value="ECO:0007669"/>
    <property type="project" value="TreeGrafter"/>
</dbReference>
<feature type="compositionally biased region" description="Polar residues" evidence="6">
    <location>
        <begin position="26"/>
        <end position="36"/>
    </location>
</feature>
<dbReference type="Gene3D" id="1.10.220.10">
    <property type="entry name" value="Annexin"/>
    <property type="match status" value="4"/>
</dbReference>
<evidence type="ECO:0000256" key="2">
    <source>
        <dbReference type="ARBA" id="ARBA00022737"/>
    </source>
</evidence>
<comment type="caution">
    <text evidence="7">The sequence shown here is derived from an EMBL/GenBank/DDBJ whole genome shotgun (WGS) entry which is preliminary data.</text>
</comment>
<dbReference type="OrthoDB" id="37886at2759"/>
<dbReference type="PANTHER" id="PTHR10502:SF102">
    <property type="entry name" value="ANNEXIN B11"/>
    <property type="match status" value="1"/>
</dbReference>
<feature type="compositionally biased region" description="Low complexity" evidence="6">
    <location>
        <begin position="224"/>
        <end position="236"/>
    </location>
</feature>
<dbReference type="AlphaFoldDB" id="A0A8K0KGX3"/>
<evidence type="ECO:0000256" key="3">
    <source>
        <dbReference type="ARBA" id="ARBA00022837"/>
    </source>
</evidence>
<reference evidence="7" key="2">
    <citation type="submission" date="2017-10" db="EMBL/GenBank/DDBJ databases">
        <title>Ladona fulva Genome sequencing and assembly.</title>
        <authorList>
            <person name="Murali S."/>
            <person name="Richards S."/>
            <person name="Bandaranaike D."/>
            <person name="Bellair M."/>
            <person name="Blankenburg K."/>
            <person name="Chao H."/>
            <person name="Dinh H."/>
            <person name="Doddapaneni H."/>
            <person name="Dugan-Rocha S."/>
            <person name="Elkadiri S."/>
            <person name="Gnanaolivu R."/>
            <person name="Hernandez B."/>
            <person name="Skinner E."/>
            <person name="Javaid M."/>
            <person name="Lee S."/>
            <person name="Li M."/>
            <person name="Ming W."/>
            <person name="Munidasa M."/>
            <person name="Muniz J."/>
            <person name="Nguyen L."/>
            <person name="Hughes D."/>
            <person name="Osuji N."/>
            <person name="Pu L.-L."/>
            <person name="Puazo M."/>
            <person name="Qu C."/>
            <person name="Quiroz J."/>
            <person name="Raj R."/>
            <person name="Weissenberger G."/>
            <person name="Xin Y."/>
            <person name="Zou X."/>
            <person name="Han Y."/>
            <person name="Worley K."/>
            <person name="Muzny D."/>
            <person name="Gibbs R."/>
        </authorList>
    </citation>
    <scope>NUCLEOTIDE SEQUENCE</scope>
    <source>
        <strain evidence="7">Sampled in the wild</strain>
    </source>
</reference>
<evidence type="ECO:0000256" key="4">
    <source>
        <dbReference type="ARBA" id="ARBA00023216"/>
    </source>
</evidence>
<protein>
    <recommendedName>
        <fullName evidence="9">Annexin</fullName>
    </recommendedName>
</protein>
<evidence type="ECO:0000313" key="7">
    <source>
        <dbReference type="EMBL" id="KAG8233999.1"/>
    </source>
</evidence>
<gene>
    <name evidence="7" type="ORF">J437_LFUL013917</name>
</gene>
<comment type="similarity">
    <text evidence="1">Belongs to the annexin family.</text>
</comment>
<keyword evidence="3" id="KW-0106">Calcium</keyword>
<keyword evidence="4" id="KW-0041">Annexin</keyword>
<dbReference type="InterPro" id="IPR037104">
    <property type="entry name" value="Annexin_sf"/>
</dbReference>
<accession>A0A8K0KGX3</accession>
<organism evidence="7 8">
    <name type="scientific">Ladona fulva</name>
    <name type="common">Scarce chaser dragonfly</name>
    <name type="synonym">Libellula fulva</name>
    <dbReference type="NCBI Taxonomy" id="123851"/>
    <lineage>
        <taxon>Eukaryota</taxon>
        <taxon>Metazoa</taxon>
        <taxon>Ecdysozoa</taxon>
        <taxon>Arthropoda</taxon>
        <taxon>Hexapoda</taxon>
        <taxon>Insecta</taxon>
        <taxon>Pterygota</taxon>
        <taxon>Palaeoptera</taxon>
        <taxon>Odonata</taxon>
        <taxon>Epiprocta</taxon>
        <taxon>Anisoptera</taxon>
        <taxon>Libelluloidea</taxon>
        <taxon>Libellulidae</taxon>
        <taxon>Ladona</taxon>
    </lineage>
</organism>
<evidence type="ECO:0000256" key="5">
    <source>
        <dbReference type="ARBA" id="ARBA00023302"/>
    </source>
</evidence>
<dbReference type="FunFam" id="1.10.220.10:FF:000001">
    <property type="entry name" value="Annexin"/>
    <property type="match status" value="1"/>
</dbReference>
<feature type="compositionally biased region" description="Low complexity" evidence="6">
    <location>
        <begin position="97"/>
        <end position="141"/>
    </location>
</feature>
<dbReference type="SMART" id="SM00335">
    <property type="entry name" value="ANX"/>
    <property type="match status" value="4"/>
</dbReference>